<feature type="non-terminal residue" evidence="3">
    <location>
        <position position="1"/>
    </location>
</feature>
<proteinExistence type="predicted"/>
<keyword evidence="2" id="KW-0812">Transmembrane</keyword>
<sequence>PLVFDFTVLLAFIIIISVGGWIVIISWSYMKKDRNVVPEDTRKRHKRAKKRSDMFDHRL</sequence>
<reference evidence="3" key="1">
    <citation type="journal article" date="2015" name="Nature">
        <title>Complex archaea that bridge the gap between prokaryotes and eukaryotes.</title>
        <authorList>
            <person name="Spang A."/>
            <person name="Saw J.H."/>
            <person name="Jorgensen S.L."/>
            <person name="Zaremba-Niedzwiedzka K."/>
            <person name="Martijn J."/>
            <person name="Lind A.E."/>
            <person name="van Eijk R."/>
            <person name="Schleper C."/>
            <person name="Guy L."/>
            <person name="Ettema T.J."/>
        </authorList>
    </citation>
    <scope>NUCLEOTIDE SEQUENCE</scope>
</reference>
<evidence type="ECO:0000313" key="3">
    <source>
        <dbReference type="EMBL" id="KKN18229.1"/>
    </source>
</evidence>
<comment type="caution">
    <text evidence="3">The sequence shown here is derived from an EMBL/GenBank/DDBJ whole genome shotgun (WGS) entry which is preliminary data.</text>
</comment>
<feature type="region of interest" description="Disordered" evidence="1">
    <location>
        <begin position="38"/>
        <end position="59"/>
    </location>
</feature>
<feature type="transmembrane region" description="Helical" evidence="2">
    <location>
        <begin position="6"/>
        <end position="27"/>
    </location>
</feature>
<name>A0A0F9NJZ4_9ZZZZ</name>
<accession>A0A0F9NJZ4</accession>
<dbReference type="EMBL" id="LAZR01003446">
    <property type="protein sequence ID" value="KKN18229.1"/>
    <property type="molecule type" value="Genomic_DNA"/>
</dbReference>
<dbReference type="AlphaFoldDB" id="A0A0F9NJZ4"/>
<keyword evidence="2" id="KW-1133">Transmembrane helix</keyword>
<protein>
    <submittedName>
        <fullName evidence="3">Uncharacterized protein</fullName>
    </submittedName>
</protein>
<evidence type="ECO:0000256" key="1">
    <source>
        <dbReference type="SAM" id="MobiDB-lite"/>
    </source>
</evidence>
<gene>
    <name evidence="3" type="ORF">LCGC14_0957720</name>
</gene>
<organism evidence="3">
    <name type="scientific">marine sediment metagenome</name>
    <dbReference type="NCBI Taxonomy" id="412755"/>
    <lineage>
        <taxon>unclassified sequences</taxon>
        <taxon>metagenomes</taxon>
        <taxon>ecological metagenomes</taxon>
    </lineage>
</organism>
<evidence type="ECO:0000256" key="2">
    <source>
        <dbReference type="SAM" id="Phobius"/>
    </source>
</evidence>
<keyword evidence="2" id="KW-0472">Membrane</keyword>